<evidence type="ECO:0000256" key="1">
    <source>
        <dbReference type="ARBA" id="ARBA00004123"/>
    </source>
</evidence>
<evidence type="ECO:0000259" key="8">
    <source>
        <dbReference type="PROSITE" id="PS50016"/>
    </source>
</evidence>
<protein>
    <submittedName>
        <fullName evidence="9">Set1 complex component spp1</fullName>
    </submittedName>
</protein>
<comment type="subcellular location">
    <subcellularLocation>
        <location evidence="1">Nucleus</location>
    </subcellularLocation>
</comment>
<evidence type="ECO:0000313" key="9">
    <source>
        <dbReference type="EMBL" id="CDW88241.1"/>
    </source>
</evidence>
<reference evidence="9 10" key="1">
    <citation type="submission" date="2014-06" db="EMBL/GenBank/DDBJ databases">
        <authorList>
            <person name="Swart Estienne"/>
        </authorList>
    </citation>
    <scope>NUCLEOTIDE SEQUENCE [LARGE SCALE GENOMIC DNA]</scope>
    <source>
        <strain evidence="9 10">130c</strain>
    </source>
</reference>
<dbReference type="InterPro" id="IPR013083">
    <property type="entry name" value="Znf_RING/FYVE/PHD"/>
</dbReference>
<feature type="compositionally biased region" description="Basic and acidic residues" evidence="7">
    <location>
        <begin position="266"/>
        <end position="275"/>
    </location>
</feature>
<dbReference type="InterPro" id="IPR001965">
    <property type="entry name" value="Znf_PHD"/>
</dbReference>
<keyword evidence="5" id="KW-0539">Nucleus</keyword>
<feature type="region of interest" description="Disordered" evidence="7">
    <location>
        <begin position="369"/>
        <end position="425"/>
    </location>
</feature>
<keyword evidence="2" id="KW-0479">Metal-binding</keyword>
<feature type="domain" description="PHD-type" evidence="8">
    <location>
        <begin position="296"/>
        <end position="352"/>
    </location>
</feature>
<gene>
    <name evidence="9" type="primary">Contig14208.g15140</name>
    <name evidence="9" type="ORF">STYLEM_17359</name>
</gene>
<keyword evidence="10" id="KW-1185">Reference proteome</keyword>
<dbReference type="InterPro" id="IPR037869">
    <property type="entry name" value="Spp1/CFP1"/>
</dbReference>
<dbReference type="InParanoid" id="A0A078B1R2"/>
<evidence type="ECO:0000256" key="3">
    <source>
        <dbReference type="ARBA" id="ARBA00022771"/>
    </source>
</evidence>
<dbReference type="Pfam" id="PF00628">
    <property type="entry name" value="PHD"/>
    <property type="match status" value="1"/>
</dbReference>
<dbReference type="InterPro" id="IPR019787">
    <property type="entry name" value="Znf_PHD-finger"/>
</dbReference>
<evidence type="ECO:0000256" key="5">
    <source>
        <dbReference type="ARBA" id="ARBA00023242"/>
    </source>
</evidence>
<evidence type="ECO:0000256" key="7">
    <source>
        <dbReference type="SAM" id="MobiDB-lite"/>
    </source>
</evidence>
<accession>A0A078B1R2</accession>
<keyword evidence="4" id="KW-0862">Zinc</keyword>
<dbReference type="GO" id="GO:0008270">
    <property type="term" value="F:zinc ion binding"/>
    <property type="evidence" value="ECO:0007669"/>
    <property type="project" value="UniProtKB-KW"/>
</dbReference>
<dbReference type="SMART" id="SM00249">
    <property type="entry name" value="PHD"/>
    <property type="match status" value="1"/>
</dbReference>
<dbReference type="OrthoDB" id="436852at2759"/>
<organism evidence="9 10">
    <name type="scientific">Stylonychia lemnae</name>
    <name type="common">Ciliate</name>
    <dbReference type="NCBI Taxonomy" id="5949"/>
    <lineage>
        <taxon>Eukaryota</taxon>
        <taxon>Sar</taxon>
        <taxon>Alveolata</taxon>
        <taxon>Ciliophora</taxon>
        <taxon>Intramacronucleata</taxon>
        <taxon>Spirotrichea</taxon>
        <taxon>Stichotrichia</taxon>
        <taxon>Sporadotrichida</taxon>
        <taxon>Oxytrichidae</taxon>
        <taxon>Stylonychinae</taxon>
        <taxon>Stylonychia</taxon>
    </lineage>
</organism>
<feature type="compositionally biased region" description="Polar residues" evidence="7">
    <location>
        <begin position="369"/>
        <end position="379"/>
    </location>
</feature>
<dbReference type="AlphaFoldDB" id="A0A078B1R2"/>
<dbReference type="GO" id="GO:0045893">
    <property type="term" value="P:positive regulation of DNA-templated transcription"/>
    <property type="evidence" value="ECO:0007669"/>
    <property type="project" value="TreeGrafter"/>
</dbReference>
<dbReference type="InterPro" id="IPR019786">
    <property type="entry name" value="Zinc_finger_PHD-type_CS"/>
</dbReference>
<evidence type="ECO:0000256" key="6">
    <source>
        <dbReference type="PROSITE-ProRule" id="PRU00146"/>
    </source>
</evidence>
<keyword evidence="3 6" id="KW-0863">Zinc-finger</keyword>
<dbReference type="Proteomes" id="UP000039865">
    <property type="component" value="Unassembled WGS sequence"/>
</dbReference>
<feature type="region of interest" description="Disordered" evidence="7">
    <location>
        <begin position="62"/>
        <end position="90"/>
    </location>
</feature>
<feature type="compositionally biased region" description="Low complexity" evidence="7">
    <location>
        <begin position="402"/>
        <end position="415"/>
    </location>
</feature>
<feature type="region of interest" description="Disordered" evidence="7">
    <location>
        <begin position="183"/>
        <end position="289"/>
    </location>
</feature>
<proteinExistence type="predicted"/>
<dbReference type="Gene3D" id="3.30.40.10">
    <property type="entry name" value="Zinc/RING finger domain, C3HC4 (zinc finger)"/>
    <property type="match status" value="1"/>
</dbReference>
<evidence type="ECO:0000313" key="10">
    <source>
        <dbReference type="Proteomes" id="UP000039865"/>
    </source>
</evidence>
<feature type="compositionally biased region" description="Polar residues" evidence="7">
    <location>
        <begin position="212"/>
        <end position="225"/>
    </location>
</feature>
<dbReference type="EMBL" id="CCKQ01016366">
    <property type="protein sequence ID" value="CDW88241.1"/>
    <property type="molecule type" value="Genomic_DNA"/>
</dbReference>
<dbReference type="PANTHER" id="PTHR46174">
    <property type="entry name" value="CXXC-TYPE ZINC FINGER PROTEIN 1"/>
    <property type="match status" value="1"/>
</dbReference>
<dbReference type="CDD" id="cd15489">
    <property type="entry name" value="PHD_SF"/>
    <property type="match status" value="1"/>
</dbReference>
<evidence type="ECO:0000256" key="4">
    <source>
        <dbReference type="ARBA" id="ARBA00022833"/>
    </source>
</evidence>
<sequence>MQEQKIQDQILGFRSQLDLETQKALIQKLIQDQADRTTAKWAQVILESLSKDLESERERLQKITSENTAGKPLEDQQQYGEQKPYLEERKTDRGTLRAKLVVAIDEKELNKVELAYFKRPKDFVILSDKDASRLMKGQDVHHLHNEKDILRDYNVQLNGNIPAYNYDGDSGQDNDKKNFVSNNQVQEFDPEIGSNKSESGGEKYNGVGGSLSRKSNGGQNPQNGFSCIKRSGSGGNAKNSTSKGKSVKKLVGTKRTHPMSEGGSQEDDRSNKEGDTDSIIDEPNPGPKHYNEMNKKLYCICQQEYKNGNLMFQCEGPCEGWYHPHCMNLPPERVEELKNSKEPWICDFCQNYVLINQYQKHINFNKQENNMNESTTNGQVLEGGKQPELGDSAGKRLKKKIINQNNGGNSNSNKSLGPISNQTSQ</sequence>
<name>A0A078B1R2_STYLE</name>
<dbReference type="InterPro" id="IPR011011">
    <property type="entry name" value="Znf_FYVE_PHD"/>
</dbReference>
<evidence type="ECO:0000256" key="2">
    <source>
        <dbReference type="ARBA" id="ARBA00022723"/>
    </source>
</evidence>
<dbReference type="SUPFAM" id="SSF57903">
    <property type="entry name" value="FYVE/PHD zinc finger"/>
    <property type="match status" value="1"/>
</dbReference>
<feature type="compositionally biased region" description="Basic residues" evidence="7">
    <location>
        <begin position="245"/>
        <end position="257"/>
    </location>
</feature>
<dbReference type="PROSITE" id="PS01359">
    <property type="entry name" value="ZF_PHD_1"/>
    <property type="match status" value="1"/>
</dbReference>
<dbReference type="PANTHER" id="PTHR46174:SF1">
    <property type="entry name" value="CXXC-TYPE ZINC FINGER PROTEIN 1"/>
    <property type="match status" value="1"/>
</dbReference>
<dbReference type="PROSITE" id="PS50016">
    <property type="entry name" value="ZF_PHD_2"/>
    <property type="match status" value="1"/>
</dbReference>
<dbReference type="GO" id="GO:0048188">
    <property type="term" value="C:Set1C/COMPASS complex"/>
    <property type="evidence" value="ECO:0007669"/>
    <property type="project" value="InterPro"/>
</dbReference>